<gene>
    <name evidence="2" type="ORF">J2Z34_003187</name>
</gene>
<accession>A0ABS4G8D1</accession>
<comment type="caution">
    <text evidence="2">The sequence shown here is derived from an EMBL/GenBank/DDBJ whole genome shotgun (WGS) entry which is preliminary data.</text>
</comment>
<keyword evidence="1" id="KW-0812">Transmembrane</keyword>
<evidence type="ECO:0000256" key="1">
    <source>
        <dbReference type="SAM" id="Phobius"/>
    </source>
</evidence>
<keyword evidence="1" id="KW-1133">Transmembrane helix</keyword>
<feature type="transmembrane region" description="Helical" evidence="1">
    <location>
        <begin position="102"/>
        <end position="127"/>
    </location>
</feature>
<reference evidence="2 3" key="1">
    <citation type="submission" date="2021-03" db="EMBL/GenBank/DDBJ databases">
        <title>Genomic Encyclopedia of Type Strains, Phase IV (KMG-IV): sequencing the most valuable type-strain genomes for metagenomic binning, comparative biology and taxonomic classification.</title>
        <authorList>
            <person name="Goeker M."/>
        </authorList>
    </citation>
    <scope>NUCLEOTIDE SEQUENCE [LARGE SCALE GENOMIC DNA]</scope>
    <source>
        <strain evidence="2 3">DSM 6139</strain>
    </source>
</reference>
<evidence type="ECO:0000313" key="3">
    <source>
        <dbReference type="Proteomes" id="UP001519271"/>
    </source>
</evidence>
<feature type="transmembrane region" description="Helical" evidence="1">
    <location>
        <begin position="193"/>
        <end position="218"/>
    </location>
</feature>
<organism evidence="2 3">
    <name type="scientific">Youngiibacter multivorans</name>
    <dbReference type="NCBI Taxonomy" id="937251"/>
    <lineage>
        <taxon>Bacteria</taxon>
        <taxon>Bacillati</taxon>
        <taxon>Bacillota</taxon>
        <taxon>Clostridia</taxon>
        <taxon>Eubacteriales</taxon>
        <taxon>Clostridiaceae</taxon>
        <taxon>Youngiibacter</taxon>
    </lineage>
</organism>
<protein>
    <recommendedName>
        <fullName evidence="4">RDD domain-containing protein</fullName>
    </recommendedName>
</protein>
<keyword evidence="3" id="KW-1185">Reference proteome</keyword>
<sequence length="280" mass="30532">MFCENCGYERIGDADLCEGCGKPFGTLNSSQETVVEEKNMEPEKAVVSEVATKPVKMEKIAADSADSSSETEAAKAEKTGNITVNGSDLQWMYEFSFWRNPAILITVAKVLLISLFVPALFMFFITIGDGFGEALEIAGKIFGYGVLVMAGLLTIAYPLVGIINGGKYFVLFKMDDKGVNHIQLDRQFKKAQALGFLTALIGLSGGNLSAGGAGLMAATKQSLYTSFKKVKSVKAVKSRNTIYVNESMTRNQVYAEKEDFDFVLEHILRHCPKNVRVSGN</sequence>
<evidence type="ECO:0000313" key="2">
    <source>
        <dbReference type="EMBL" id="MBP1920672.1"/>
    </source>
</evidence>
<dbReference type="EMBL" id="JAGGKC010000036">
    <property type="protein sequence ID" value="MBP1920672.1"/>
    <property type="molecule type" value="Genomic_DNA"/>
</dbReference>
<keyword evidence="1" id="KW-0472">Membrane</keyword>
<name>A0ABS4G8D1_9CLOT</name>
<proteinExistence type="predicted"/>
<dbReference type="RefSeq" id="WP_209460834.1">
    <property type="nucleotide sequence ID" value="NZ_JAGGKC010000036.1"/>
</dbReference>
<evidence type="ECO:0008006" key="4">
    <source>
        <dbReference type="Google" id="ProtNLM"/>
    </source>
</evidence>
<feature type="transmembrane region" description="Helical" evidence="1">
    <location>
        <begin position="147"/>
        <end position="172"/>
    </location>
</feature>
<dbReference type="Proteomes" id="UP001519271">
    <property type="component" value="Unassembled WGS sequence"/>
</dbReference>